<name>A0A9D1A5N9_9FIRM</name>
<dbReference type="Proteomes" id="UP000824250">
    <property type="component" value="Unassembled WGS sequence"/>
</dbReference>
<keyword evidence="4" id="KW-0479">Metal-binding</keyword>
<comment type="caution">
    <text evidence="13">The sequence shown here is derived from an EMBL/GenBank/DDBJ whole genome shotgun (WGS) entry which is preliminary data.</text>
</comment>
<evidence type="ECO:0000256" key="4">
    <source>
        <dbReference type="ARBA" id="ARBA00022723"/>
    </source>
</evidence>
<dbReference type="GO" id="GO:0005737">
    <property type="term" value="C:cytoplasm"/>
    <property type="evidence" value="ECO:0007669"/>
    <property type="project" value="TreeGrafter"/>
</dbReference>
<organism evidence="13 14">
    <name type="scientific">Candidatus Copromonas faecavium</name>
    <name type="common">nom. illeg.</name>
    <dbReference type="NCBI Taxonomy" id="2840740"/>
    <lineage>
        <taxon>Bacteria</taxon>
        <taxon>Bacillati</taxon>
        <taxon>Bacillota</taxon>
        <taxon>Clostridia</taxon>
        <taxon>Lachnospirales</taxon>
        <taxon>Lachnospiraceae</taxon>
        <taxon>Candidatus Copromonas (nom. illeg.)</taxon>
    </lineage>
</organism>
<dbReference type="Pfam" id="PF02875">
    <property type="entry name" value="Mur_ligase_C"/>
    <property type="match status" value="1"/>
</dbReference>
<dbReference type="InterPro" id="IPR018109">
    <property type="entry name" value="Folylpolyglutamate_synth_CS"/>
</dbReference>
<keyword evidence="6 10" id="KW-0067">ATP-binding</keyword>
<protein>
    <recommendedName>
        <fullName evidence="2">tetrahydrofolate synthase</fullName>
        <ecNumber evidence="2">6.3.2.17</ecNumber>
    </recommendedName>
    <alternativeName>
        <fullName evidence="8">Tetrahydrofolylpolyglutamate synthase</fullName>
    </alternativeName>
</protein>
<dbReference type="GO" id="GO:0005524">
    <property type="term" value="F:ATP binding"/>
    <property type="evidence" value="ECO:0007669"/>
    <property type="project" value="UniProtKB-KW"/>
</dbReference>
<dbReference type="NCBIfam" id="TIGR01499">
    <property type="entry name" value="folC"/>
    <property type="match status" value="1"/>
</dbReference>
<evidence type="ECO:0000256" key="8">
    <source>
        <dbReference type="ARBA" id="ARBA00030592"/>
    </source>
</evidence>
<evidence type="ECO:0000256" key="5">
    <source>
        <dbReference type="ARBA" id="ARBA00022741"/>
    </source>
</evidence>
<dbReference type="InterPro" id="IPR001645">
    <property type="entry name" value="Folylpolyglutamate_synth"/>
</dbReference>
<evidence type="ECO:0000256" key="6">
    <source>
        <dbReference type="ARBA" id="ARBA00022840"/>
    </source>
</evidence>
<gene>
    <name evidence="13" type="ORF">IAB28_09540</name>
</gene>
<dbReference type="GO" id="GO:0046872">
    <property type="term" value="F:metal ion binding"/>
    <property type="evidence" value="ECO:0007669"/>
    <property type="project" value="UniProtKB-KW"/>
</dbReference>
<dbReference type="Gene3D" id="3.90.190.20">
    <property type="entry name" value="Mur ligase, C-terminal domain"/>
    <property type="match status" value="1"/>
</dbReference>
<comment type="catalytic activity">
    <reaction evidence="9">
        <text>(6S)-5,6,7,8-tetrahydrofolyl-(gamma-L-Glu)(n) + L-glutamate + ATP = (6S)-5,6,7,8-tetrahydrofolyl-(gamma-L-Glu)(n+1) + ADP + phosphate + H(+)</text>
        <dbReference type="Rhea" id="RHEA:10580"/>
        <dbReference type="Rhea" id="RHEA-COMP:14738"/>
        <dbReference type="Rhea" id="RHEA-COMP:14740"/>
        <dbReference type="ChEBI" id="CHEBI:15378"/>
        <dbReference type="ChEBI" id="CHEBI:29985"/>
        <dbReference type="ChEBI" id="CHEBI:30616"/>
        <dbReference type="ChEBI" id="CHEBI:43474"/>
        <dbReference type="ChEBI" id="CHEBI:141005"/>
        <dbReference type="ChEBI" id="CHEBI:456216"/>
        <dbReference type="EC" id="6.3.2.17"/>
    </reaction>
</comment>
<evidence type="ECO:0000256" key="3">
    <source>
        <dbReference type="ARBA" id="ARBA00022598"/>
    </source>
</evidence>
<dbReference type="InterPro" id="IPR036615">
    <property type="entry name" value="Mur_ligase_C_dom_sf"/>
</dbReference>
<keyword evidence="7" id="KW-0460">Magnesium</keyword>
<evidence type="ECO:0000313" key="13">
    <source>
        <dbReference type="EMBL" id="HIR06189.1"/>
    </source>
</evidence>
<evidence type="ECO:0000256" key="9">
    <source>
        <dbReference type="ARBA" id="ARBA00047493"/>
    </source>
</evidence>
<dbReference type="Pfam" id="PF08245">
    <property type="entry name" value="Mur_ligase_M"/>
    <property type="match status" value="1"/>
</dbReference>
<evidence type="ECO:0000256" key="2">
    <source>
        <dbReference type="ARBA" id="ARBA00013025"/>
    </source>
</evidence>
<dbReference type="SUPFAM" id="SSF53623">
    <property type="entry name" value="MurD-like peptide ligases, catalytic domain"/>
    <property type="match status" value="1"/>
</dbReference>
<dbReference type="GO" id="GO:0004326">
    <property type="term" value="F:tetrahydrofolylpolyglutamate synthase activity"/>
    <property type="evidence" value="ECO:0007669"/>
    <property type="project" value="UniProtKB-EC"/>
</dbReference>
<proteinExistence type="inferred from homology"/>
<dbReference type="AlphaFoldDB" id="A0A9D1A5N9"/>
<dbReference type="InterPro" id="IPR036565">
    <property type="entry name" value="Mur-like_cat_sf"/>
</dbReference>
<dbReference type="InterPro" id="IPR004101">
    <property type="entry name" value="Mur_ligase_C"/>
</dbReference>
<comment type="similarity">
    <text evidence="1 10">Belongs to the folylpolyglutamate synthase family.</text>
</comment>
<sequence length="439" mass="48774">MKETEFGPEWEYIEKIPQFSGKKSGLSQVREFLELLGSPDREFQIFHVAGTNGKGSVCAFLTSMLKEAGISCGTFISPHLVEVRERFLINGTVVSREAFLDGFYEAKAAVGRWMEMGHAHPTYFEFLFYLGLCLFRKAKVAVLVLETGMGGILDVTNVTEHPLVSVITSISFDHMDYLGHTIREIAQKKAGIIKPGVPVVYDAGSAEASEVMEETAKRQQAPSFPVQKASFRFCGKGLLVRDFYGGEPIEVSVPFAAPYQAVNALLAIRAAECSGLPISREAVEHGIRNARWPARMEEILPRVYLDGAHNADGVRAFLEAACLIKKELRPGRVLLLFGAVSDKEYRRMLAEIRDSLKPDVCFLAELDTYRAIPLEELLKTAGEVFGAETRLEAFSDVKEGVRRLLSEKEEDDLAFIAGSLYLAGEVKAYLKEKDERNET</sequence>
<dbReference type="EMBL" id="DVGC01000057">
    <property type="protein sequence ID" value="HIR06189.1"/>
    <property type="molecule type" value="Genomic_DNA"/>
</dbReference>
<evidence type="ECO:0000256" key="7">
    <source>
        <dbReference type="ARBA" id="ARBA00022842"/>
    </source>
</evidence>
<evidence type="ECO:0000259" key="12">
    <source>
        <dbReference type="Pfam" id="PF08245"/>
    </source>
</evidence>
<dbReference type="PANTHER" id="PTHR11136">
    <property type="entry name" value="FOLYLPOLYGLUTAMATE SYNTHASE-RELATED"/>
    <property type="match status" value="1"/>
</dbReference>
<evidence type="ECO:0000313" key="14">
    <source>
        <dbReference type="Proteomes" id="UP000824250"/>
    </source>
</evidence>
<dbReference type="PANTHER" id="PTHR11136:SF0">
    <property type="entry name" value="DIHYDROFOLATE SYNTHETASE-RELATED"/>
    <property type="match status" value="1"/>
</dbReference>
<dbReference type="PROSITE" id="PS01011">
    <property type="entry name" value="FOLYLPOLYGLU_SYNT_1"/>
    <property type="match status" value="1"/>
</dbReference>
<reference evidence="13" key="1">
    <citation type="submission" date="2020-10" db="EMBL/GenBank/DDBJ databases">
        <authorList>
            <person name="Gilroy R."/>
        </authorList>
    </citation>
    <scope>NUCLEOTIDE SEQUENCE</scope>
    <source>
        <strain evidence="13">CHK180-2868</strain>
    </source>
</reference>
<dbReference type="PIRSF" id="PIRSF001563">
    <property type="entry name" value="Folylpolyglu_synth"/>
    <property type="match status" value="1"/>
</dbReference>
<reference evidence="13" key="2">
    <citation type="journal article" date="2021" name="PeerJ">
        <title>Extensive microbial diversity within the chicken gut microbiome revealed by metagenomics and culture.</title>
        <authorList>
            <person name="Gilroy R."/>
            <person name="Ravi A."/>
            <person name="Getino M."/>
            <person name="Pursley I."/>
            <person name="Horton D.L."/>
            <person name="Alikhan N.F."/>
            <person name="Baker D."/>
            <person name="Gharbi K."/>
            <person name="Hall N."/>
            <person name="Watson M."/>
            <person name="Adriaenssens E.M."/>
            <person name="Foster-Nyarko E."/>
            <person name="Jarju S."/>
            <person name="Secka A."/>
            <person name="Antonio M."/>
            <person name="Oren A."/>
            <person name="Chaudhuri R.R."/>
            <person name="La Ragione R."/>
            <person name="Hildebrand F."/>
            <person name="Pallen M.J."/>
        </authorList>
    </citation>
    <scope>NUCLEOTIDE SEQUENCE</scope>
    <source>
        <strain evidence="13">CHK180-2868</strain>
    </source>
</reference>
<dbReference type="SUPFAM" id="SSF53244">
    <property type="entry name" value="MurD-like peptide ligases, peptide-binding domain"/>
    <property type="match status" value="1"/>
</dbReference>
<feature type="domain" description="Mur ligase C-terminal" evidence="11">
    <location>
        <begin position="302"/>
        <end position="419"/>
    </location>
</feature>
<feature type="domain" description="Mur ligase central" evidence="12">
    <location>
        <begin position="48"/>
        <end position="270"/>
    </location>
</feature>
<evidence type="ECO:0000259" key="11">
    <source>
        <dbReference type="Pfam" id="PF02875"/>
    </source>
</evidence>
<evidence type="ECO:0000256" key="10">
    <source>
        <dbReference type="PIRNR" id="PIRNR001563"/>
    </source>
</evidence>
<dbReference type="GO" id="GO:0008841">
    <property type="term" value="F:dihydrofolate synthase activity"/>
    <property type="evidence" value="ECO:0007669"/>
    <property type="project" value="TreeGrafter"/>
</dbReference>
<keyword evidence="3 10" id="KW-0436">Ligase</keyword>
<evidence type="ECO:0000256" key="1">
    <source>
        <dbReference type="ARBA" id="ARBA00008276"/>
    </source>
</evidence>
<accession>A0A9D1A5N9</accession>
<keyword evidence="5 10" id="KW-0547">Nucleotide-binding</keyword>
<dbReference type="EC" id="6.3.2.17" evidence="2"/>
<dbReference type="InterPro" id="IPR013221">
    <property type="entry name" value="Mur_ligase_cen"/>
</dbReference>
<dbReference type="Gene3D" id="3.40.1190.10">
    <property type="entry name" value="Mur-like, catalytic domain"/>
    <property type="match status" value="1"/>
</dbReference>